<gene>
    <name evidence="3" type="ORF">A6M23_08885</name>
    <name evidence="2" type="ORF">A6P07_10525</name>
</gene>
<comment type="caution">
    <text evidence="2">The sequence shown here is derived from an EMBL/GenBank/DDBJ whole genome shotgun (WGS) entry which is preliminary data.</text>
</comment>
<dbReference type="Proteomes" id="UP000094893">
    <property type="component" value="Unassembled WGS sequence"/>
</dbReference>
<accession>A0A1C2IXF9</accession>
<feature type="transmembrane region" description="Helical" evidence="1">
    <location>
        <begin position="7"/>
        <end position="25"/>
    </location>
</feature>
<dbReference type="Proteomes" id="UP000095008">
    <property type="component" value="Unassembled WGS sequence"/>
</dbReference>
<dbReference type="RefSeq" id="WP_024895290.1">
    <property type="nucleotide sequence ID" value="NZ_JABBDU010000062.1"/>
</dbReference>
<evidence type="ECO:0000313" key="3">
    <source>
        <dbReference type="EMBL" id="OCX72890.1"/>
    </source>
</evidence>
<dbReference type="STRING" id="930.GCA_002079865_01561"/>
<name>A0A1C2IXF9_ACITH</name>
<dbReference type="GeneID" id="60696939"/>
<evidence type="ECO:0000313" key="2">
    <source>
        <dbReference type="EMBL" id="OCX72214.1"/>
    </source>
</evidence>
<dbReference type="EMBL" id="LWRY01000097">
    <property type="protein sequence ID" value="OCX72890.1"/>
    <property type="molecule type" value="Genomic_DNA"/>
</dbReference>
<keyword evidence="5" id="KW-1185">Reference proteome</keyword>
<dbReference type="EMBL" id="LWSA01000148">
    <property type="protein sequence ID" value="OCX72214.1"/>
    <property type="molecule type" value="Genomic_DNA"/>
</dbReference>
<organism evidence="2 4">
    <name type="scientific">Acidithiobacillus thiooxidans</name>
    <name type="common">Thiobacillus thiooxidans</name>
    <dbReference type="NCBI Taxonomy" id="930"/>
    <lineage>
        <taxon>Bacteria</taxon>
        <taxon>Pseudomonadati</taxon>
        <taxon>Pseudomonadota</taxon>
        <taxon>Acidithiobacillia</taxon>
        <taxon>Acidithiobacillales</taxon>
        <taxon>Acidithiobacillaceae</taxon>
        <taxon>Acidithiobacillus</taxon>
    </lineage>
</organism>
<evidence type="ECO:0000313" key="5">
    <source>
        <dbReference type="Proteomes" id="UP000095008"/>
    </source>
</evidence>
<evidence type="ECO:0000313" key="4">
    <source>
        <dbReference type="Proteomes" id="UP000094893"/>
    </source>
</evidence>
<keyword evidence="1" id="KW-0812">Transmembrane</keyword>
<dbReference type="AlphaFoldDB" id="A0A1C2IXF9"/>
<protein>
    <submittedName>
        <fullName evidence="2">Uncharacterized protein</fullName>
    </submittedName>
</protein>
<keyword evidence="1" id="KW-1133">Transmembrane helix</keyword>
<reference evidence="2 4" key="1">
    <citation type="journal article" date="2016" name="Int. J. Mol. Sci.">
        <title>Comparative genomics of the extreme acidophile Acidithiobacillus thiooxidans reveals intraspecific divergence and niche adaptation.</title>
        <authorList>
            <person name="Zhang X."/>
            <person name="Feng X."/>
            <person name="Tao J."/>
            <person name="Ma L."/>
            <person name="Xiao Y."/>
            <person name="Liang Y."/>
            <person name="Liu X."/>
            <person name="Yin H."/>
        </authorList>
    </citation>
    <scope>NUCLEOTIDE SEQUENCE [LARGE SCALE GENOMIC DNA]</scope>
    <source>
        <strain evidence="2 4">A02</strain>
        <strain evidence="3">DXS-W</strain>
    </source>
</reference>
<keyword evidence="1" id="KW-0472">Membrane</keyword>
<sequence length="113" mass="12831">MHIYHKGTITAEVGLGVWGIAIGLASLRGHGYPITEYWIAAGFAVGFLCIVWGIAWEMRTDKEQVSESALTTLHWYARFCPHAKDLLQRTSHPTWSEAFAVESLCRKRYRHVV</sequence>
<proteinExistence type="predicted"/>
<feature type="transmembrane region" description="Helical" evidence="1">
    <location>
        <begin position="37"/>
        <end position="56"/>
    </location>
</feature>
<evidence type="ECO:0000256" key="1">
    <source>
        <dbReference type="SAM" id="Phobius"/>
    </source>
</evidence>